<feature type="region of interest" description="Disordered" evidence="3">
    <location>
        <begin position="46"/>
        <end position="101"/>
    </location>
</feature>
<dbReference type="CDD" id="cd00086">
    <property type="entry name" value="homeodomain"/>
    <property type="match status" value="1"/>
</dbReference>
<keyword evidence="1 2" id="KW-0371">Homeobox</keyword>
<reference evidence="5 6" key="1">
    <citation type="journal article" date="2014" name="Nat. Commun.">
        <title>Klebsormidium flaccidum genome reveals primary factors for plant terrestrial adaptation.</title>
        <authorList>
            <person name="Hori K."/>
            <person name="Maruyama F."/>
            <person name="Fujisawa T."/>
            <person name="Togashi T."/>
            <person name="Yamamoto N."/>
            <person name="Seo M."/>
            <person name="Sato S."/>
            <person name="Yamada T."/>
            <person name="Mori H."/>
            <person name="Tajima N."/>
            <person name="Moriyama T."/>
            <person name="Ikeuchi M."/>
            <person name="Watanabe M."/>
            <person name="Wada H."/>
            <person name="Kobayashi K."/>
            <person name="Saito M."/>
            <person name="Masuda T."/>
            <person name="Sasaki-Sekimoto Y."/>
            <person name="Mashiguchi K."/>
            <person name="Awai K."/>
            <person name="Shimojima M."/>
            <person name="Masuda S."/>
            <person name="Iwai M."/>
            <person name="Nobusawa T."/>
            <person name="Narise T."/>
            <person name="Kondo S."/>
            <person name="Saito H."/>
            <person name="Sato R."/>
            <person name="Murakawa M."/>
            <person name="Ihara Y."/>
            <person name="Oshima-Yamada Y."/>
            <person name="Ohtaka K."/>
            <person name="Satoh M."/>
            <person name="Sonobe K."/>
            <person name="Ishii M."/>
            <person name="Ohtani R."/>
            <person name="Kanamori-Sato M."/>
            <person name="Honoki R."/>
            <person name="Miyazaki D."/>
            <person name="Mochizuki H."/>
            <person name="Umetsu J."/>
            <person name="Higashi K."/>
            <person name="Shibata D."/>
            <person name="Kamiya Y."/>
            <person name="Sato N."/>
            <person name="Nakamura Y."/>
            <person name="Tabata S."/>
            <person name="Ida S."/>
            <person name="Kurokawa K."/>
            <person name="Ohta H."/>
        </authorList>
    </citation>
    <scope>NUCLEOTIDE SEQUENCE [LARGE SCALE GENOMIC DNA]</scope>
    <source>
        <strain evidence="5 6">NIES-2285</strain>
    </source>
</reference>
<evidence type="ECO:0000313" key="6">
    <source>
        <dbReference type="Proteomes" id="UP000054558"/>
    </source>
</evidence>
<feature type="domain" description="Homeobox" evidence="4">
    <location>
        <begin position="152"/>
        <end position="218"/>
    </location>
</feature>
<sequence>MLALEAVSDTLARLHPVSIPPSPLDPNGCLQKLQRIDTPRGVLEGAVRQQSSVTEHTLEGGGEVNEGASAQSPLVMEKGGNGQQGEGVGQENRPPPGQEMTPEQIETLRRQVAVYCGICDNLMALHRAKMSGTQGPLQGMDAYYQDASAMINRGGKHRWAPAEAQKAALDRVFQELGGGTPSKARIKELVTELGRHGPVTESNVYNWFQNKKARSKRKVAATEAESGIDDRNPKRTREDGAHSSGSLNITSSFDVDRMSEGGVVSSGFEQRPAPAQQLQTPLGWRSGALAHDIPAPRTQLFADSSIQDAAAMLLYAAAENAGQGGGSAAQSLANTLGLLGAAQDGASFFQGGQGGSNMGGGLDLPYGALTGESAYSQPQAETSLKVMINGRPYDVPAGPLDVRASFGEGMVLYDSRGVQVLTDNLGVTFDALHNGESYYLQSELQPGLGLDHDRLGRALFP</sequence>
<dbReference type="Gene3D" id="1.10.10.60">
    <property type="entry name" value="Homeodomain-like"/>
    <property type="match status" value="1"/>
</dbReference>
<dbReference type="InterPro" id="IPR009057">
    <property type="entry name" value="Homeodomain-like_sf"/>
</dbReference>
<evidence type="ECO:0000259" key="4">
    <source>
        <dbReference type="PROSITE" id="PS50071"/>
    </source>
</evidence>
<name>A0A1Y1HP06_KLENI</name>
<dbReference type="SUPFAM" id="SSF46689">
    <property type="entry name" value="Homeodomain-like"/>
    <property type="match status" value="1"/>
</dbReference>
<dbReference type="InterPro" id="IPR001356">
    <property type="entry name" value="HD"/>
</dbReference>
<dbReference type="OMA" id="CHRSPYT"/>
<feature type="compositionally biased region" description="Basic and acidic residues" evidence="3">
    <location>
        <begin position="228"/>
        <end position="241"/>
    </location>
</feature>
<dbReference type="GO" id="GO:0003700">
    <property type="term" value="F:DNA-binding transcription factor activity"/>
    <property type="evidence" value="ECO:0000318"/>
    <property type="project" value="GO_Central"/>
</dbReference>
<feature type="compositionally biased region" description="Gly residues" evidence="3">
    <location>
        <begin position="79"/>
        <end position="88"/>
    </location>
</feature>
<organism evidence="5 6">
    <name type="scientific">Klebsormidium nitens</name>
    <name type="common">Green alga</name>
    <name type="synonym">Ulothrix nitens</name>
    <dbReference type="NCBI Taxonomy" id="105231"/>
    <lineage>
        <taxon>Eukaryota</taxon>
        <taxon>Viridiplantae</taxon>
        <taxon>Streptophyta</taxon>
        <taxon>Klebsormidiophyceae</taxon>
        <taxon>Klebsormidiales</taxon>
        <taxon>Klebsormidiaceae</taxon>
        <taxon>Klebsormidium</taxon>
    </lineage>
</organism>
<comment type="subcellular location">
    <subcellularLocation>
        <location evidence="1 2">Nucleus</location>
    </subcellularLocation>
</comment>
<feature type="DNA-binding region" description="Homeobox" evidence="1">
    <location>
        <begin position="154"/>
        <end position="219"/>
    </location>
</feature>
<keyword evidence="1 2" id="KW-0539">Nucleus</keyword>
<dbReference type="EMBL" id="DF237001">
    <property type="protein sequence ID" value="GAQ80365.1"/>
    <property type="molecule type" value="Genomic_DNA"/>
</dbReference>
<keyword evidence="6" id="KW-1185">Reference proteome</keyword>
<dbReference type="PANTHER" id="PTHR46777">
    <property type="entry name" value="WUSCHEL-RELATED HOMEOBOX 13"/>
    <property type="match status" value="1"/>
</dbReference>
<proteinExistence type="predicted"/>
<dbReference type="GO" id="GO:0003677">
    <property type="term" value="F:DNA binding"/>
    <property type="evidence" value="ECO:0007669"/>
    <property type="project" value="UniProtKB-UniRule"/>
</dbReference>
<evidence type="ECO:0000256" key="1">
    <source>
        <dbReference type="PROSITE-ProRule" id="PRU00108"/>
    </source>
</evidence>
<dbReference type="InterPro" id="IPR044559">
    <property type="entry name" value="WOX13-like"/>
</dbReference>
<dbReference type="PROSITE" id="PS50071">
    <property type="entry name" value="HOMEOBOX_2"/>
    <property type="match status" value="1"/>
</dbReference>
<evidence type="ECO:0000313" key="5">
    <source>
        <dbReference type="EMBL" id="GAQ80365.1"/>
    </source>
</evidence>
<dbReference type="SMART" id="SM00389">
    <property type="entry name" value="HOX"/>
    <property type="match status" value="1"/>
</dbReference>
<dbReference type="GO" id="GO:0005634">
    <property type="term" value="C:nucleus"/>
    <property type="evidence" value="ECO:0007669"/>
    <property type="project" value="UniProtKB-SubCell"/>
</dbReference>
<protein>
    <submittedName>
        <fullName evidence="5">Homeobox domain containing protein</fullName>
    </submittedName>
</protein>
<accession>A0A1Y1HP06</accession>
<gene>
    <name evidence="5" type="ORF">KFL_000520380</name>
</gene>
<dbReference type="GO" id="GO:0006355">
    <property type="term" value="P:regulation of DNA-templated transcription"/>
    <property type="evidence" value="ECO:0000318"/>
    <property type="project" value="GO_Central"/>
</dbReference>
<evidence type="ECO:0000256" key="2">
    <source>
        <dbReference type="RuleBase" id="RU000682"/>
    </source>
</evidence>
<keyword evidence="1 2" id="KW-0238">DNA-binding</keyword>
<dbReference type="Pfam" id="PF00046">
    <property type="entry name" value="Homeodomain"/>
    <property type="match status" value="1"/>
</dbReference>
<dbReference type="AlphaFoldDB" id="A0A1Y1HP06"/>
<feature type="region of interest" description="Disordered" evidence="3">
    <location>
        <begin position="216"/>
        <end position="249"/>
    </location>
</feature>
<evidence type="ECO:0000256" key="3">
    <source>
        <dbReference type="SAM" id="MobiDB-lite"/>
    </source>
</evidence>
<dbReference type="OrthoDB" id="6159439at2759"/>
<dbReference type="Proteomes" id="UP000054558">
    <property type="component" value="Unassembled WGS sequence"/>
</dbReference>
<dbReference type="PANTHER" id="PTHR46777:SF5">
    <property type="entry name" value="WUSCHEL-RELATED HOMEOBOX 13"/>
    <property type="match status" value="1"/>
</dbReference>